<gene>
    <name evidence="2" type="ORF">PHA8399_01854</name>
</gene>
<proteinExistence type="predicted"/>
<evidence type="ECO:0000313" key="3">
    <source>
        <dbReference type="Proteomes" id="UP000051326"/>
    </source>
</evidence>
<dbReference type="AlphaFoldDB" id="A0A0P1H969"/>
<dbReference type="STRING" id="1396826.PHA8399_01854"/>
<dbReference type="EMBL" id="CYSR01000021">
    <property type="protein sequence ID" value="CUH99729.1"/>
    <property type="molecule type" value="Genomic_DNA"/>
</dbReference>
<evidence type="ECO:0008006" key="4">
    <source>
        <dbReference type="Google" id="ProtNLM"/>
    </source>
</evidence>
<keyword evidence="1" id="KW-0732">Signal</keyword>
<dbReference type="Proteomes" id="UP000051326">
    <property type="component" value="Unassembled WGS sequence"/>
</dbReference>
<feature type="signal peptide" evidence="1">
    <location>
        <begin position="1"/>
        <end position="20"/>
    </location>
</feature>
<evidence type="ECO:0000313" key="2">
    <source>
        <dbReference type="EMBL" id="CUH99729.1"/>
    </source>
</evidence>
<evidence type="ECO:0000256" key="1">
    <source>
        <dbReference type="SAM" id="SignalP"/>
    </source>
</evidence>
<protein>
    <recommendedName>
        <fullName evidence="4">YHYH domain-containing protein</fullName>
    </recommendedName>
</protein>
<sequence length="62" mass="6444">MKKLVLVAAALSAFSVPLGAAAMTYGAEFGLEAQEVQHGGGCRKDSPRGQCCHAGSKPYHCH</sequence>
<name>A0A0P1H969_9RHOB</name>
<feature type="chain" id="PRO_5006064186" description="YHYH domain-containing protein" evidence="1">
    <location>
        <begin position="21"/>
        <end position="62"/>
    </location>
</feature>
<accession>A0A0P1H969</accession>
<reference evidence="2 3" key="1">
    <citation type="submission" date="2015-09" db="EMBL/GenBank/DDBJ databases">
        <authorList>
            <consortium name="Swine Surveillance"/>
        </authorList>
    </citation>
    <scope>NUCLEOTIDE SEQUENCE [LARGE SCALE GENOMIC DNA]</scope>
    <source>
        <strain evidence="2 3">CECT 8399</strain>
    </source>
</reference>
<organism evidence="2 3">
    <name type="scientific">Leisingera aquaemixtae</name>
    <dbReference type="NCBI Taxonomy" id="1396826"/>
    <lineage>
        <taxon>Bacteria</taxon>
        <taxon>Pseudomonadati</taxon>
        <taxon>Pseudomonadota</taxon>
        <taxon>Alphaproteobacteria</taxon>
        <taxon>Rhodobacterales</taxon>
        <taxon>Roseobacteraceae</taxon>
        <taxon>Leisingera</taxon>
    </lineage>
</organism>